<name>A0AA89C4E1_PINIB</name>
<dbReference type="AlphaFoldDB" id="A0AA89C4E1"/>
<dbReference type="EMBL" id="VSWD01000008">
    <property type="protein sequence ID" value="KAK3094367.1"/>
    <property type="molecule type" value="Genomic_DNA"/>
</dbReference>
<reference evidence="1" key="1">
    <citation type="submission" date="2019-08" db="EMBL/GenBank/DDBJ databases">
        <title>The improved chromosome-level genome for the pearl oyster Pinctada fucata martensii using PacBio sequencing and Hi-C.</title>
        <authorList>
            <person name="Zheng Z."/>
        </authorList>
    </citation>
    <scope>NUCLEOTIDE SEQUENCE</scope>
    <source>
        <strain evidence="1">ZZ-2019</strain>
        <tissue evidence="1">Adductor muscle</tissue>
    </source>
</reference>
<comment type="caution">
    <text evidence="1">The sequence shown here is derived from an EMBL/GenBank/DDBJ whole genome shotgun (WGS) entry which is preliminary data.</text>
</comment>
<keyword evidence="2" id="KW-1185">Reference proteome</keyword>
<sequence length="99" mass="11640">MDFFQECWIGRSKVNKYKLMIETARASREHIKDELSKKGLKVRDNAIKDLKKTLKIKEGKYDSATMTYCKLRCQVEATAHRMKLVLITFCKHPSFFGYT</sequence>
<evidence type="ECO:0000313" key="1">
    <source>
        <dbReference type="EMBL" id="KAK3094367.1"/>
    </source>
</evidence>
<protein>
    <submittedName>
        <fullName evidence="1">Uncharacterized protein</fullName>
    </submittedName>
</protein>
<gene>
    <name evidence="1" type="ORF">FSP39_000812</name>
</gene>
<organism evidence="1 2">
    <name type="scientific">Pinctada imbricata</name>
    <name type="common">Atlantic pearl-oyster</name>
    <name type="synonym">Pinctada martensii</name>
    <dbReference type="NCBI Taxonomy" id="66713"/>
    <lineage>
        <taxon>Eukaryota</taxon>
        <taxon>Metazoa</taxon>
        <taxon>Spiralia</taxon>
        <taxon>Lophotrochozoa</taxon>
        <taxon>Mollusca</taxon>
        <taxon>Bivalvia</taxon>
        <taxon>Autobranchia</taxon>
        <taxon>Pteriomorphia</taxon>
        <taxon>Pterioida</taxon>
        <taxon>Pterioidea</taxon>
        <taxon>Pteriidae</taxon>
        <taxon>Pinctada</taxon>
    </lineage>
</organism>
<proteinExistence type="predicted"/>
<accession>A0AA89C4E1</accession>
<dbReference type="Proteomes" id="UP001186944">
    <property type="component" value="Unassembled WGS sequence"/>
</dbReference>
<evidence type="ECO:0000313" key="2">
    <source>
        <dbReference type="Proteomes" id="UP001186944"/>
    </source>
</evidence>